<sequence>MTRTSDTSFNDTPATPYAFVDLDTVERNIGKMARKLADHQLSHRPHIKTHKTLRLASMQLAAGAVGITVAKLAEAETFAELGIDDILIAFAIVGERNLERLERLHNRIRVSVTVDSWEAAQGLSAVGVRSGKPIRVLIELDGGLHRGGRQPGQDIVDFAVQLRELPGIQIEGIMAYFGLIYRSGNPDAIAADVQNESETIGRVVADLRQAGIAVNTVSSGSTPTAKLCEYAAGVTEVRAGNYIFNDVSAVQMGLAEEADCALRVAATVVSMPLPGMATIDAGTKALTSDRAHHGDGFGIVVGRPDITVAALNEEHGMLRFDPGKVKLSIGDRIEIIPNHSCVIPNLNDYIYGVRGGDVTERIKVDARGRNY</sequence>
<dbReference type="InterPro" id="IPR029066">
    <property type="entry name" value="PLP-binding_barrel"/>
</dbReference>
<dbReference type="OrthoDB" id="9788869at2"/>
<feature type="domain" description="D-serine dehydratase-like" evidence="3">
    <location>
        <begin position="261"/>
        <end position="354"/>
    </location>
</feature>
<proteinExistence type="inferred from homology"/>
<dbReference type="Pfam" id="PF01168">
    <property type="entry name" value="Ala_racemase_N"/>
    <property type="match status" value="1"/>
</dbReference>
<dbReference type="AlphaFoldDB" id="A0A329M2T2"/>
<comment type="similarity">
    <text evidence="1">Belongs to the DSD1 family.</text>
</comment>
<gene>
    <name evidence="4" type="ORF">DQG23_36575</name>
</gene>
<evidence type="ECO:0000259" key="3">
    <source>
        <dbReference type="SMART" id="SM01119"/>
    </source>
</evidence>
<dbReference type="InterPro" id="IPR042208">
    <property type="entry name" value="D-ser_dehydrat-like_sf"/>
</dbReference>
<dbReference type="PANTHER" id="PTHR28004">
    <property type="entry name" value="ZGC:162816-RELATED"/>
    <property type="match status" value="1"/>
</dbReference>
<keyword evidence="5" id="KW-1185">Reference proteome</keyword>
<evidence type="ECO:0000256" key="2">
    <source>
        <dbReference type="ARBA" id="ARBA00023239"/>
    </source>
</evidence>
<dbReference type="Gene3D" id="3.20.20.10">
    <property type="entry name" value="Alanine racemase"/>
    <property type="match status" value="1"/>
</dbReference>
<dbReference type="SMART" id="SM01119">
    <property type="entry name" value="D-ser_dehydrat"/>
    <property type="match status" value="1"/>
</dbReference>
<evidence type="ECO:0000313" key="4">
    <source>
        <dbReference type="EMBL" id="RAV11247.1"/>
    </source>
</evidence>
<dbReference type="Gene3D" id="2.40.37.20">
    <property type="entry name" value="D-serine dehydratase-like domain"/>
    <property type="match status" value="1"/>
</dbReference>
<evidence type="ECO:0000313" key="5">
    <source>
        <dbReference type="Proteomes" id="UP000250369"/>
    </source>
</evidence>
<dbReference type="InterPro" id="IPR001608">
    <property type="entry name" value="Ala_racemase_N"/>
</dbReference>
<dbReference type="GO" id="GO:0036088">
    <property type="term" value="P:D-serine catabolic process"/>
    <property type="evidence" value="ECO:0007669"/>
    <property type="project" value="TreeGrafter"/>
</dbReference>
<dbReference type="PANTHER" id="PTHR28004:SF2">
    <property type="entry name" value="D-SERINE DEHYDRATASE"/>
    <property type="match status" value="1"/>
</dbReference>
<dbReference type="GO" id="GO:0008721">
    <property type="term" value="F:D-serine ammonia-lyase activity"/>
    <property type="evidence" value="ECO:0007669"/>
    <property type="project" value="TreeGrafter"/>
</dbReference>
<name>A0A329M2T2_9BACL</name>
<dbReference type="EMBL" id="QMFB01000038">
    <property type="protein sequence ID" value="RAV11247.1"/>
    <property type="molecule type" value="Genomic_DNA"/>
</dbReference>
<reference evidence="4 5" key="1">
    <citation type="journal article" date="2009" name="Int. J. Syst. Evol. Microbiol.">
        <title>Paenibacillus contaminans sp. nov., isolated from a contaminated laboratory plate.</title>
        <authorList>
            <person name="Chou J.H."/>
            <person name="Lee J.H."/>
            <person name="Lin M.C."/>
            <person name="Chang P.S."/>
            <person name="Arun A.B."/>
            <person name="Young C.C."/>
            <person name="Chen W.M."/>
        </authorList>
    </citation>
    <scope>NUCLEOTIDE SEQUENCE [LARGE SCALE GENOMIC DNA]</scope>
    <source>
        <strain evidence="4 5">CKOBP-6</strain>
    </source>
</reference>
<dbReference type="InterPro" id="IPR026956">
    <property type="entry name" value="D-ser_dehydrat-like_dom"/>
</dbReference>
<protein>
    <submittedName>
        <fullName evidence="4">Amino acid processing protein</fullName>
    </submittedName>
</protein>
<dbReference type="SUPFAM" id="SSF51419">
    <property type="entry name" value="PLP-binding barrel"/>
    <property type="match status" value="1"/>
</dbReference>
<organism evidence="4 5">
    <name type="scientific">Paenibacillus contaminans</name>
    <dbReference type="NCBI Taxonomy" id="450362"/>
    <lineage>
        <taxon>Bacteria</taxon>
        <taxon>Bacillati</taxon>
        <taxon>Bacillota</taxon>
        <taxon>Bacilli</taxon>
        <taxon>Bacillales</taxon>
        <taxon>Paenibacillaceae</taxon>
        <taxon>Paenibacillus</taxon>
    </lineage>
</organism>
<comment type="caution">
    <text evidence="4">The sequence shown here is derived from an EMBL/GenBank/DDBJ whole genome shotgun (WGS) entry which is preliminary data.</text>
</comment>
<dbReference type="Proteomes" id="UP000250369">
    <property type="component" value="Unassembled WGS sequence"/>
</dbReference>
<accession>A0A329M2T2</accession>
<dbReference type="InterPro" id="IPR051466">
    <property type="entry name" value="D-amino_acid_metab_enzyme"/>
</dbReference>
<evidence type="ECO:0000256" key="1">
    <source>
        <dbReference type="ARBA" id="ARBA00005323"/>
    </source>
</evidence>
<keyword evidence="2" id="KW-0456">Lyase</keyword>
<dbReference type="Pfam" id="PF14031">
    <property type="entry name" value="D-ser_dehydrat"/>
    <property type="match status" value="1"/>
</dbReference>
<dbReference type="RefSeq" id="WP_113035985.1">
    <property type="nucleotide sequence ID" value="NZ_QMFB01000038.1"/>
</dbReference>